<evidence type="ECO:0000313" key="1">
    <source>
        <dbReference type="EMBL" id="MFC3292917.1"/>
    </source>
</evidence>
<comment type="caution">
    <text evidence="1">The sequence shown here is derived from an EMBL/GenBank/DDBJ whole genome shotgun (WGS) entry which is preliminary data.</text>
</comment>
<gene>
    <name evidence="1" type="ORF">ACFOEI_12680</name>
</gene>
<evidence type="ECO:0008006" key="3">
    <source>
        <dbReference type="Google" id="ProtNLM"/>
    </source>
</evidence>
<sequence>MICPRCCNKSWGPQVHIETRFPLGLDAILADTNQLELFLLNLIVNARDAIANGSDITLSAANELASSDNTMALTLAPMCVLSCRIEGQGWARPLTKTMEPFFITKDPGEGTDSVCYGARHGRAIGWPPVY</sequence>
<dbReference type="InterPro" id="IPR036890">
    <property type="entry name" value="HATPase_C_sf"/>
</dbReference>
<accession>A0ABV7M209</accession>
<dbReference type="Proteomes" id="UP001595640">
    <property type="component" value="Unassembled WGS sequence"/>
</dbReference>
<evidence type="ECO:0000313" key="2">
    <source>
        <dbReference type="Proteomes" id="UP001595640"/>
    </source>
</evidence>
<keyword evidence="2" id="KW-1185">Reference proteome</keyword>
<protein>
    <recommendedName>
        <fullName evidence="3">Histidine kinase/HSP90-like ATPase domain-containing protein</fullName>
    </recommendedName>
</protein>
<name>A0ABV7M209_9GAMM</name>
<dbReference type="Gene3D" id="3.30.565.10">
    <property type="entry name" value="Histidine kinase-like ATPase, C-terminal domain"/>
    <property type="match status" value="1"/>
</dbReference>
<dbReference type="EMBL" id="JBHRUH010000030">
    <property type="protein sequence ID" value="MFC3292917.1"/>
    <property type="molecule type" value="Genomic_DNA"/>
</dbReference>
<dbReference type="SUPFAM" id="SSF55874">
    <property type="entry name" value="ATPase domain of HSP90 chaperone/DNA topoisomerase II/histidine kinase"/>
    <property type="match status" value="1"/>
</dbReference>
<proteinExistence type="predicted"/>
<organism evidence="1 2">
    <name type="scientific">Modicisalibacter luteus</name>
    <dbReference type="NCBI Taxonomy" id="453962"/>
    <lineage>
        <taxon>Bacteria</taxon>
        <taxon>Pseudomonadati</taxon>
        <taxon>Pseudomonadota</taxon>
        <taxon>Gammaproteobacteria</taxon>
        <taxon>Oceanospirillales</taxon>
        <taxon>Halomonadaceae</taxon>
        <taxon>Modicisalibacter</taxon>
    </lineage>
</organism>
<dbReference type="RefSeq" id="WP_169338694.1">
    <property type="nucleotide sequence ID" value="NZ_BMXD01000017.1"/>
</dbReference>
<reference evidence="2" key="1">
    <citation type="journal article" date="2019" name="Int. J. Syst. Evol. Microbiol.">
        <title>The Global Catalogue of Microorganisms (GCM) 10K type strain sequencing project: providing services to taxonomists for standard genome sequencing and annotation.</title>
        <authorList>
            <consortium name="The Broad Institute Genomics Platform"/>
            <consortium name="The Broad Institute Genome Sequencing Center for Infectious Disease"/>
            <person name="Wu L."/>
            <person name="Ma J."/>
        </authorList>
    </citation>
    <scope>NUCLEOTIDE SEQUENCE [LARGE SCALE GENOMIC DNA]</scope>
    <source>
        <strain evidence="2">KCTC 12847</strain>
    </source>
</reference>